<evidence type="ECO:0000313" key="1">
    <source>
        <dbReference type="EMBL" id="MBK6265893.1"/>
    </source>
</evidence>
<dbReference type="RefSeq" id="WP_201431568.1">
    <property type="nucleotide sequence ID" value="NZ_JAEQBW010000005.1"/>
</dbReference>
<protein>
    <submittedName>
        <fullName evidence="1">Uncharacterized protein</fullName>
    </submittedName>
</protein>
<organism evidence="1 2">
    <name type="scientific">Marivirga aurantiaca</name>
    <dbReference type="NCBI Taxonomy" id="2802615"/>
    <lineage>
        <taxon>Bacteria</taxon>
        <taxon>Pseudomonadati</taxon>
        <taxon>Bacteroidota</taxon>
        <taxon>Cytophagia</taxon>
        <taxon>Cytophagales</taxon>
        <taxon>Marivirgaceae</taxon>
        <taxon>Marivirga</taxon>
    </lineage>
</organism>
<comment type="caution">
    <text evidence="1">The sequence shown here is derived from an EMBL/GenBank/DDBJ whole genome shotgun (WGS) entry which is preliminary data.</text>
</comment>
<accession>A0A934WZ66</accession>
<keyword evidence="2" id="KW-1185">Reference proteome</keyword>
<dbReference type="Proteomes" id="UP000611723">
    <property type="component" value="Unassembled WGS sequence"/>
</dbReference>
<dbReference type="EMBL" id="JAEQBW010000005">
    <property type="protein sequence ID" value="MBK6265893.1"/>
    <property type="molecule type" value="Genomic_DNA"/>
</dbReference>
<proteinExistence type="predicted"/>
<dbReference type="AlphaFoldDB" id="A0A934WZ66"/>
<name>A0A934WZ66_9BACT</name>
<sequence>MNRLYRRLAMSVFGMFFCIVSISICNQIKKGEKQSVLTKQEITNPDMYFVSNQ</sequence>
<evidence type="ECO:0000313" key="2">
    <source>
        <dbReference type="Proteomes" id="UP000611723"/>
    </source>
</evidence>
<gene>
    <name evidence="1" type="ORF">JKA74_12695</name>
</gene>
<reference evidence="1" key="1">
    <citation type="submission" date="2021-01" db="EMBL/GenBank/DDBJ databases">
        <title>Marivirga aurantiaca sp. nov., isolated from intertidal surface sediments.</title>
        <authorList>
            <person name="Zhang M."/>
        </authorList>
    </citation>
    <scope>NUCLEOTIDE SEQUENCE</scope>
    <source>
        <strain evidence="1">S37H4</strain>
    </source>
</reference>